<dbReference type="InterPro" id="IPR019441">
    <property type="entry name" value="FMP27/BLTP2/Hobbit_GFWDK_RBG"/>
</dbReference>
<organism evidence="6 7">
    <name type="scientific">Eeniella nana</name>
    <name type="common">Yeast</name>
    <name type="synonym">Brettanomyces nanus</name>
    <dbReference type="NCBI Taxonomy" id="13502"/>
    <lineage>
        <taxon>Eukaryota</taxon>
        <taxon>Fungi</taxon>
        <taxon>Dikarya</taxon>
        <taxon>Ascomycota</taxon>
        <taxon>Saccharomycotina</taxon>
        <taxon>Pichiomycetes</taxon>
        <taxon>Pichiales</taxon>
        <taxon>Pichiaceae</taxon>
        <taxon>Brettanomyces</taxon>
    </lineage>
</organism>
<evidence type="ECO:0000313" key="7">
    <source>
        <dbReference type="Proteomes" id="UP000662931"/>
    </source>
</evidence>
<evidence type="ECO:0000259" key="5">
    <source>
        <dbReference type="SMART" id="SM01216"/>
    </source>
</evidence>
<feature type="region of interest" description="Disordered" evidence="1">
    <location>
        <begin position="2309"/>
        <end position="2328"/>
    </location>
</feature>
<keyword evidence="2" id="KW-0812">Transmembrane</keyword>
<dbReference type="KEGG" id="bnn:FOA43_004223"/>
<evidence type="ECO:0000259" key="4">
    <source>
        <dbReference type="SMART" id="SM01215"/>
    </source>
</evidence>
<feature type="transmembrane region" description="Helical" evidence="2">
    <location>
        <begin position="12"/>
        <end position="35"/>
    </location>
</feature>
<keyword evidence="2" id="KW-1133">Transmembrane helix</keyword>
<dbReference type="RefSeq" id="XP_038780394.1">
    <property type="nucleotide sequence ID" value="XM_038924466.1"/>
</dbReference>
<evidence type="ECO:0000259" key="3">
    <source>
        <dbReference type="SMART" id="SM01214"/>
    </source>
</evidence>
<dbReference type="Pfam" id="PF10344">
    <property type="entry name" value="Hobbit"/>
    <property type="match status" value="2"/>
</dbReference>
<accession>A0A875SBB1</accession>
<feature type="compositionally biased region" description="Polar residues" evidence="1">
    <location>
        <begin position="297"/>
        <end position="316"/>
    </location>
</feature>
<feature type="domain" description="FMP27/BLTP2/Hobbit GFWDK motif-containing RBG unit" evidence="3">
    <location>
        <begin position="1265"/>
        <end position="1422"/>
    </location>
</feature>
<dbReference type="EMBL" id="CP064815">
    <property type="protein sequence ID" value="QPG76829.1"/>
    <property type="molecule type" value="Genomic_DNA"/>
</dbReference>
<gene>
    <name evidence="6" type="ORF">FOA43_004223</name>
</gene>
<feature type="domain" description="FMP27 SW motif-containing RBG unit" evidence="4">
    <location>
        <begin position="1141"/>
        <end position="1247"/>
    </location>
</feature>
<dbReference type="OrthoDB" id="1562405at2759"/>
<dbReference type="InterPro" id="IPR019415">
    <property type="entry name" value="FMP27_SW_RBG"/>
</dbReference>
<name>A0A875SBB1_EENNA</name>
<sequence length="2470" mass="283769">MPSYSTIAEYLLVALIAQYVVRWILFIIFGVWIGYFNPFNLSLTGCLLKTDDTNVQIRKIKLRLSPFSRYRKFVTLKLGEIIIERSIVLQKDQNKQEKSADESVDKLVDKLTDKFVDNNSSSSFKSREFPARDTLYNLFDPSMPVKIYTDNNKFRRLMRLLLTSFPNCSVLIDDIRLILPDDIGFRVHNLRVITNIDSKNSKNGWKMSLPFHSIEKKSSWMCELKLEELVMYDVKSSEIISQFMAEGRITANFFIDLKKGLVSGSQFNISTALTKISVLQLMSASRRLATVEDIGSTKASNSSTNGTRKTNLNESPFPSDVDDIPISTRRRLFRYGLILRILSNADISTDQLQIFDIPLGSKTAIDNILDNPNNHPKADGVVMAQFNMRAMNFNASKLLPNQVGYDLRFSANDLPIQLLFSVLSMNISMDFSRFPGYSGQKKIVEVLSLSNLTISAHTTAPTNVLKLLLNRTKGKQGETVISFKCTIIGLTLDLTTEQMDILISKRENSNNRMIVEKQKKKYEATTATSDETSRFARFLRVYVHYVLKSCPWIAFKVLIEKPVFILKVADENDKGDGSRFSDMLIITPSVCGFELQIDKNKNQTEFEARLDTPNVHVDYRRRRGKYTERVATLKDAQLKSSATIRATSKLQVSVFGNFSFANLNLTDVRCLNGLRSIVNSVTDNLSINAELSAIADDIRLMNKKPFNPAKLFQKLPGWFRTANVSIDDVTVQLGARSIFMPRDVLVSEQLPEELKHHFDSDSNYLLYHLTRLNIGLNNNDGALAKVSSDDDSSSRVDNDVLQPEDYYWAVTSTFDFIKIRALYTKLSYDDKRGKVKIITVPQTTLGVYAVKKPQKFLVYGNCDRAYLNYTLAAHFLVVSSIYLFNNTLGDVEVSKKKKKKTKTNKKPLKKVKISDLVDVHIRIKEIQVKVILATEFQIRLDLYRTDISLEANPLIVGMKLVRFCVMTEDTLWYRSVGLKDLVVKYNLKAEKDEKVIDASTDRIIVNIPFNFIVHRLFDSISSTVKLTKQMHTILKSNEVKTKLRPKEISKPTIFKHTEIKSQLLSILFDDDTFECELAMTYQLGLLEQRDRLAKMKKFENYAEALKSKSSSDDPARKKIDQLLREPWLMDSERHFFPGLSKKMYRVAMNISKSWIATVNEYKEKKKLLVDENIRYLHRLAVNTSECSKQFSSNLNKIQYDPPLFSIFLEDLKLILKEPRLSHDDGQVINWVNRVGAGVPLDTKFSTLVSFHASLHTSRLRVHLKDYPIPIAYIPKAQRYSTKNTFVLEGNMGFYEDLALTEKQLRWVYTAFLPGCQKDVNDKYLALTVPRSLSTLKVLGELIGRIRTDRPSSFTWAESLTAAFRQLTISFDKLSKPKTDPSPKLGIWDKLRNMMHGFIRLYWVDPTSELRVNIKGSMDPYKLLGSSAGFTLSFKDDICWQINDPKREFDRDFLMVSAKRVIWAIPNYLSEPLPCWCSPKLVYLAADPENVIIQSMYGYYLNQSCLYEPDSEFTGKLAFSSRKAYMKININLTGTVTVKLSFVFERRLPDGTRTSKFKPHYKNVLCHPDYVGKDVDHYDSYEGFRSNYIHMGFTLKTEDSSMNSIHLTPESLSVFMKWFKLFSNNMATPIRNGKLWESRSKSVKFSRHLFTFKFLFIVEPLYLYHGYRIDLSDPDSNEIIGMKARVSKFELDLHMRKEPMVEENLLLERQKQIMHMKFNVGVLVFDHVDLRAVNAEFSKKGVEDDDDDGSESSSSGESVQFSIFDNDEDWIDIGDYSEVGLHGLDDFNLKGKVLPLLDSTLLRYSMHRTTKSDFGNEDSHECQVSHFHLVDTNFNNVLEAQDLELKWNCEVRDTVFQYLREVAYRDSYRFSTNFKAMRLVQQRLSAADNSEDTQSAKFENVEKYTVENFDAELREVDDFLPDLIPIDFFLVRLSNLQIQMINNDFSDSMLLLSTSNIDLQVVKIQDATRLNRVGSTSLEMRMGTIFESADISVMYKKDVPNSHDGHIYGSTSNWPVFNDSDGTYSKILARNKILSKVQIIFRYDKMSSTIENDSKRDHIFLDVPSFETAIDSDACVAISSLVVNLLIYSEPEMKKMNQMVRKMVLATDFSNLQRIYDRSTHLTDELMTLGAIRSSLGSMESLRDDIQEPYLKLRKEISRCILELFVYTRTLISGGKGNEQISGDSCKFEMLVTAKQFTVNMKMEDKEFLTLKIEDSMFRRLEMTNGSTQNVLKVRTINAWNRDSNIMFPELLTRYQAGENHKYDDSMIAVHWSMGPAVGGIRVIKKMKVFSQPLKLEVEEKTGRKFQKFLFHDDGEEEEEGEDEDEDKDDIMLSAITSTNTTVSSSTMKSKRHRYPTHALHEIMNLHSENVGADEMVKRAKNYFNINHFTFDNLTICISIYGKGKLRILNVNRFVLRLNSFRLDNRMLTLAQLVNAIESHVLKSLLKHSGKLVTNKLFTRSRKRISNRAAN</sequence>
<feature type="domain" description="FMP27 WPPW motif-containing RBG unit" evidence="5">
    <location>
        <begin position="1680"/>
        <end position="2016"/>
    </location>
</feature>
<dbReference type="Proteomes" id="UP000662931">
    <property type="component" value="Chromosome 4"/>
</dbReference>
<dbReference type="SMART" id="SM01215">
    <property type="entry name" value="Fmp27_SW"/>
    <property type="match status" value="1"/>
</dbReference>
<dbReference type="PANTHER" id="PTHR15678">
    <property type="entry name" value="ANTIGEN MLAA-22-RELATED"/>
    <property type="match status" value="1"/>
</dbReference>
<evidence type="ECO:0000256" key="2">
    <source>
        <dbReference type="SAM" id="Phobius"/>
    </source>
</evidence>
<dbReference type="InterPro" id="IPR045167">
    <property type="entry name" value="Hobbit"/>
</dbReference>
<keyword evidence="7" id="KW-1185">Reference proteome</keyword>
<dbReference type="InterPro" id="IPR019449">
    <property type="entry name" value="FMP27_WPPW_RBG"/>
</dbReference>
<dbReference type="PANTHER" id="PTHR15678:SF15">
    <property type="entry name" value="PROTEIN FMP27, MITOCHONDRIAL"/>
    <property type="match status" value="1"/>
</dbReference>
<protein>
    <submittedName>
        <fullName evidence="6">Uncharacterized protein</fullName>
    </submittedName>
</protein>
<evidence type="ECO:0000313" key="6">
    <source>
        <dbReference type="EMBL" id="QPG76829.1"/>
    </source>
</evidence>
<dbReference type="GeneID" id="62197623"/>
<evidence type="ECO:0000256" key="1">
    <source>
        <dbReference type="SAM" id="MobiDB-lite"/>
    </source>
</evidence>
<proteinExistence type="predicted"/>
<dbReference type="SMART" id="SM01216">
    <property type="entry name" value="Fmp27_WPPW"/>
    <property type="match status" value="1"/>
</dbReference>
<feature type="compositionally biased region" description="Acidic residues" evidence="1">
    <location>
        <begin position="2313"/>
        <end position="2328"/>
    </location>
</feature>
<keyword evidence="2" id="KW-0472">Membrane</keyword>
<dbReference type="SMART" id="SM01214">
    <property type="entry name" value="Fmp27_GFWDK"/>
    <property type="match status" value="1"/>
</dbReference>
<reference evidence="6" key="1">
    <citation type="submission" date="2020-10" db="EMBL/GenBank/DDBJ databases">
        <authorList>
            <person name="Roach M.J.R."/>
        </authorList>
    </citation>
    <scope>NUCLEOTIDE SEQUENCE</scope>
    <source>
        <strain evidence="6">CBS 1945</strain>
    </source>
</reference>
<feature type="region of interest" description="Disordered" evidence="1">
    <location>
        <begin position="294"/>
        <end position="316"/>
    </location>
</feature>